<dbReference type="RefSeq" id="WP_208080280.1">
    <property type="nucleotide sequence ID" value="NZ_CP071869.1"/>
</dbReference>
<feature type="transmembrane region" description="Helical" evidence="1">
    <location>
        <begin position="6"/>
        <end position="22"/>
    </location>
</feature>
<evidence type="ECO:0000313" key="3">
    <source>
        <dbReference type="EMBL" id="QTE24308.1"/>
    </source>
</evidence>
<evidence type="ECO:0000313" key="4">
    <source>
        <dbReference type="Proteomes" id="UP000663920"/>
    </source>
</evidence>
<keyword evidence="1" id="KW-0472">Membrane</keyword>
<sequence>MVVDILGWIGSFLIIVAYAVTVKTKSRYLKLCNYLNLIGAILVGYNCYVYQAFPSLLINIFWVAIATFGIVESFKEKNSKK</sequence>
<protein>
    <recommendedName>
        <fullName evidence="2">CBU-0592-like domain-containing protein</fullName>
    </recommendedName>
</protein>
<evidence type="ECO:0000256" key="1">
    <source>
        <dbReference type="SAM" id="Phobius"/>
    </source>
</evidence>
<organism evidence="3 4">
    <name type="scientific">Polaribacter cellanae</name>
    <dbReference type="NCBI Taxonomy" id="2818493"/>
    <lineage>
        <taxon>Bacteria</taxon>
        <taxon>Pseudomonadati</taxon>
        <taxon>Bacteroidota</taxon>
        <taxon>Flavobacteriia</taxon>
        <taxon>Flavobacteriales</taxon>
        <taxon>Flavobacteriaceae</taxon>
    </lineage>
</organism>
<dbReference type="KEGG" id="pcea:J3359_08625"/>
<reference evidence="3 4" key="1">
    <citation type="submission" date="2021-03" db="EMBL/GenBank/DDBJ databases">
        <title>Complete genome of Polaribacter_sp.SM13.</title>
        <authorList>
            <person name="Jeong S.W."/>
            <person name="Bae J.W."/>
        </authorList>
    </citation>
    <scope>NUCLEOTIDE SEQUENCE [LARGE SCALE GENOMIC DNA]</scope>
    <source>
        <strain evidence="3 4">SM13</strain>
    </source>
</reference>
<dbReference type="NCBIfam" id="NF047864">
    <property type="entry name" value="CBU_0592_membra"/>
    <property type="match status" value="1"/>
</dbReference>
<feature type="transmembrane region" description="Helical" evidence="1">
    <location>
        <begin position="34"/>
        <end position="51"/>
    </location>
</feature>
<feature type="domain" description="CBU-0592-like" evidence="2">
    <location>
        <begin position="3"/>
        <end position="76"/>
    </location>
</feature>
<feature type="transmembrane region" description="Helical" evidence="1">
    <location>
        <begin position="57"/>
        <end position="74"/>
    </location>
</feature>
<dbReference type="InterPro" id="IPR058058">
    <property type="entry name" value="CBU_0592-like"/>
</dbReference>
<evidence type="ECO:0000259" key="2">
    <source>
        <dbReference type="Pfam" id="PF26604"/>
    </source>
</evidence>
<dbReference type="EMBL" id="CP071869">
    <property type="protein sequence ID" value="QTE24308.1"/>
    <property type="molecule type" value="Genomic_DNA"/>
</dbReference>
<accession>A0A975CRE2</accession>
<dbReference type="AlphaFoldDB" id="A0A975CRE2"/>
<gene>
    <name evidence="3" type="ORF">J3359_08625</name>
</gene>
<dbReference type="Pfam" id="PF26604">
    <property type="entry name" value="CBU_0592"/>
    <property type="match status" value="1"/>
</dbReference>
<dbReference type="Proteomes" id="UP000663920">
    <property type="component" value="Chromosome"/>
</dbReference>
<name>A0A975CRE2_9FLAO</name>
<keyword evidence="1" id="KW-0812">Transmembrane</keyword>
<proteinExistence type="predicted"/>
<keyword evidence="1" id="KW-1133">Transmembrane helix</keyword>
<keyword evidence="4" id="KW-1185">Reference proteome</keyword>